<dbReference type="STRING" id="51511.ENSCSAVP00000000615"/>
<evidence type="ECO:0000313" key="4">
    <source>
        <dbReference type="Proteomes" id="UP000007875"/>
    </source>
</evidence>
<feature type="domain" description="Thrombospondin-like N-terminal" evidence="2">
    <location>
        <begin position="1"/>
        <end position="150"/>
    </location>
</feature>
<dbReference type="Proteomes" id="UP000007875">
    <property type="component" value="Unassembled WGS sequence"/>
</dbReference>
<proteinExistence type="predicted"/>
<dbReference type="Gene3D" id="2.60.120.200">
    <property type="match status" value="1"/>
</dbReference>
<keyword evidence="1" id="KW-0677">Repeat</keyword>
<name>H2Y5L7_CIOSA</name>
<accession>H2Y5L7</accession>
<dbReference type="InterPro" id="IPR013320">
    <property type="entry name" value="ConA-like_dom_sf"/>
</dbReference>
<dbReference type="InParanoid" id="H2Y5L7"/>
<dbReference type="Ensembl" id="ENSCSAVT00000000622.1">
    <property type="protein sequence ID" value="ENSCSAVP00000000615.1"/>
    <property type="gene ID" value="ENSCSAVG00000000343.1"/>
</dbReference>
<dbReference type="SUPFAM" id="SSF49899">
    <property type="entry name" value="Concanavalin A-like lectins/glucanases"/>
    <property type="match status" value="1"/>
</dbReference>
<evidence type="ECO:0000259" key="2">
    <source>
        <dbReference type="SMART" id="SM00210"/>
    </source>
</evidence>
<evidence type="ECO:0000256" key="1">
    <source>
        <dbReference type="ARBA" id="ARBA00022737"/>
    </source>
</evidence>
<keyword evidence="4" id="KW-1185">Reference proteome</keyword>
<reference evidence="4" key="1">
    <citation type="submission" date="2003-08" db="EMBL/GenBank/DDBJ databases">
        <authorList>
            <person name="Birren B."/>
            <person name="Nusbaum C."/>
            <person name="Abebe A."/>
            <person name="Abouelleil A."/>
            <person name="Adekoya E."/>
            <person name="Ait-zahra M."/>
            <person name="Allen N."/>
            <person name="Allen T."/>
            <person name="An P."/>
            <person name="Anderson M."/>
            <person name="Anderson S."/>
            <person name="Arachchi H."/>
            <person name="Armbruster J."/>
            <person name="Bachantsang P."/>
            <person name="Baldwin J."/>
            <person name="Barry A."/>
            <person name="Bayul T."/>
            <person name="Blitshsteyn B."/>
            <person name="Bloom T."/>
            <person name="Blye J."/>
            <person name="Boguslavskiy L."/>
            <person name="Borowsky M."/>
            <person name="Boukhgalter B."/>
            <person name="Brunache A."/>
            <person name="Butler J."/>
            <person name="Calixte N."/>
            <person name="Calvo S."/>
            <person name="Camarata J."/>
            <person name="Campo K."/>
            <person name="Chang J."/>
            <person name="Cheshatsang Y."/>
            <person name="Citroen M."/>
            <person name="Collymore A."/>
            <person name="Considine T."/>
            <person name="Cook A."/>
            <person name="Cooke P."/>
            <person name="Corum B."/>
            <person name="Cuomo C."/>
            <person name="David R."/>
            <person name="Dawoe T."/>
            <person name="Degray S."/>
            <person name="Dodge S."/>
            <person name="Dooley K."/>
            <person name="Dorje P."/>
            <person name="Dorjee K."/>
            <person name="Dorris L."/>
            <person name="Duffey N."/>
            <person name="Dupes A."/>
            <person name="Elkins T."/>
            <person name="Engels R."/>
            <person name="Erickson J."/>
            <person name="Farina A."/>
            <person name="Faro S."/>
            <person name="Ferreira P."/>
            <person name="Fischer H."/>
            <person name="Fitzgerald M."/>
            <person name="Foley K."/>
            <person name="Gage D."/>
            <person name="Galagan J."/>
            <person name="Gearin G."/>
            <person name="Gnerre S."/>
            <person name="Gnirke A."/>
            <person name="Goyette A."/>
            <person name="Graham J."/>
            <person name="Grandbois E."/>
            <person name="Gyaltsen K."/>
            <person name="Hafez N."/>
            <person name="Hagopian D."/>
            <person name="Hagos B."/>
            <person name="Hall J."/>
            <person name="Hatcher B."/>
            <person name="Heller A."/>
            <person name="Higgins H."/>
            <person name="Honan T."/>
            <person name="Horn A."/>
            <person name="Houde N."/>
            <person name="Hughes L."/>
            <person name="Hulme W."/>
            <person name="Husby E."/>
            <person name="Iliev I."/>
            <person name="Jaffe D."/>
            <person name="Jones C."/>
            <person name="Kamal M."/>
            <person name="Kamat A."/>
            <person name="Kamvysselis M."/>
            <person name="Karlsson E."/>
            <person name="Kells C."/>
            <person name="Kieu A."/>
            <person name="Kisner P."/>
            <person name="Kodira C."/>
            <person name="Kulbokas E."/>
            <person name="Labutti K."/>
            <person name="Lama D."/>
            <person name="Landers T."/>
            <person name="Leger J."/>
            <person name="Levine S."/>
            <person name="Lewis D."/>
            <person name="Lewis T."/>
            <person name="Lindblad-toh K."/>
            <person name="Liu X."/>
            <person name="Lokyitsang T."/>
            <person name="Lokyitsang Y."/>
            <person name="Lucien O."/>
            <person name="Lui A."/>
            <person name="Ma L.J."/>
            <person name="Mabbitt R."/>
            <person name="Macdonald J."/>
            <person name="Maclean C."/>
            <person name="Major J."/>
            <person name="Manning J."/>
            <person name="Marabella R."/>
            <person name="Maru K."/>
            <person name="Matthews C."/>
            <person name="Mauceli E."/>
            <person name="Mccarthy M."/>
            <person name="Mcdonough S."/>
            <person name="Mcghee T."/>
            <person name="Meldrim J."/>
            <person name="Meneus L."/>
            <person name="Mesirov J."/>
            <person name="Mihalev A."/>
            <person name="Mihova T."/>
            <person name="Mikkelsen T."/>
            <person name="Mlenga V."/>
            <person name="Moru K."/>
            <person name="Mozes J."/>
            <person name="Mulrain L."/>
            <person name="Munson G."/>
            <person name="Naylor J."/>
            <person name="Newes C."/>
            <person name="Nguyen C."/>
            <person name="Nguyen N."/>
            <person name="Nguyen T."/>
            <person name="Nicol R."/>
            <person name="Nielsen C."/>
            <person name="Nizzari M."/>
            <person name="Norbu C."/>
            <person name="Norbu N."/>
            <person name="O'donnell P."/>
            <person name="Okoawo O."/>
            <person name="O'leary S."/>
            <person name="Omotosho B."/>
            <person name="O'neill K."/>
            <person name="Osman S."/>
            <person name="Parker S."/>
            <person name="Perrin D."/>
            <person name="Phunkhang P."/>
            <person name="Piqani B."/>
            <person name="Purcell S."/>
            <person name="Rachupka T."/>
            <person name="Ramasamy U."/>
            <person name="Rameau R."/>
            <person name="Ray V."/>
            <person name="Raymond C."/>
            <person name="Retta R."/>
            <person name="Richardson S."/>
            <person name="Rise C."/>
            <person name="Rodriguez J."/>
            <person name="Rogers J."/>
            <person name="Rogov P."/>
            <person name="Rutman M."/>
            <person name="Schupbach R."/>
            <person name="Seaman C."/>
            <person name="Settipalli S."/>
            <person name="Sharpe T."/>
            <person name="Sheridan J."/>
            <person name="Sherpa N."/>
            <person name="Shi J."/>
            <person name="Smirnov S."/>
            <person name="Smith C."/>
            <person name="Sougnez C."/>
            <person name="Spencer B."/>
            <person name="Stalker J."/>
            <person name="Stange-thomann N."/>
            <person name="Stavropoulos S."/>
            <person name="Stetson K."/>
            <person name="Stone C."/>
            <person name="Stone S."/>
            <person name="Stubbs M."/>
            <person name="Talamas J."/>
            <person name="Tchuinga P."/>
            <person name="Tenzing P."/>
            <person name="Tesfaye S."/>
            <person name="Theodore J."/>
            <person name="Thoulutsang Y."/>
            <person name="Topham K."/>
            <person name="Towey S."/>
            <person name="Tsamla T."/>
            <person name="Tsomo N."/>
            <person name="Vallee D."/>
            <person name="Vassiliev H."/>
            <person name="Venkataraman V."/>
            <person name="Vinson J."/>
            <person name="Vo A."/>
            <person name="Wade C."/>
            <person name="Wang S."/>
            <person name="Wangchuk T."/>
            <person name="Wangdi T."/>
            <person name="Whittaker C."/>
            <person name="Wilkinson J."/>
            <person name="Wu Y."/>
            <person name="Wyman D."/>
            <person name="Yadav S."/>
            <person name="Yang S."/>
            <person name="Yang X."/>
            <person name="Yeager S."/>
            <person name="Yee E."/>
            <person name="Young G."/>
            <person name="Zainoun J."/>
            <person name="Zembeck L."/>
            <person name="Zimmer A."/>
            <person name="Zody M."/>
            <person name="Lander E."/>
        </authorList>
    </citation>
    <scope>NUCLEOTIDE SEQUENCE [LARGE SCALE GENOMIC DNA]</scope>
</reference>
<dbReference type="eggNOG" id="KOG3544">
    <property type="taxonomic scope" value="Eukaryota"/>
</dbReference>
<protein>
    <recommendedName>
        <fullName evidence="2">Thrombospondin-like N-terminal domain-containing protein</fullName>
    </recommendedName>
</protein>
<reference evidence="3" key="2">
    <citation type="submission" date="2025-08" db="UniProtKB">
        <authorList>
            <consortium name="Ensembl"/>
        </authorList>
    </citation>
    <scope>IDENTIFICATION</scope>
</reference>
<sequence length="257" mass="28009">MSLEALLPNGLPVEFSLISIFRMHGRTIKNTWNMLHISKSPRTTIFSLSFNGINRSIVVSRFSVASPAMIQTVAISGPLVATLFDRSFHKLELLVEQSKITIMIDCQQVPSVMKFNPATPDFAGTTISVMSSGKSTSAVDIQDLTLKCGDDDAEECCELPGRQCSRNQADTISTPISDTCGCMPERKSAQVRTAERAEITKLATKIANRLVESKINELMVLLDLNPGAIGNRNITVLALNRRAAVRSSSPPSSQRNV</sequence>
<reference evidence="3" key="3">
    <citation type="submission" date="2025-09" db="UniProtKB">
        <authorList>
            <consortium name="Ensembl"/>
        </authorList>
    </citation>
    <scope>IDENTIFICATION</scope>
</reference>
<dbReference type="InterPro" id="IPR048287">
    <property type="entry name" value="TSPN-like_N"/>
</dbReference>
<dbReference type="SMART" id="SM00210">
    <property type="entry name" value="TSPN"/>
    <property type="match status" value="1"/>
</dbReference>
<organism evidence="3 4">
    <name type="scientific">Ciona savignyi</name>
    <name type="common">Pacific transparent sea squirt</name>
    <dbReference type="NCBI Taxonomy" id="51511"/>
    <lineage>
        <taxon>Eukaryota</taxon>
        <taxon>Metazoa</taxon>
        <taxon>Chordata</taxon>
        <taxon>Tunicata</taxon>
        <taxon>Ascidiacea</taxon>
        <taxon>Phlebobranchia</taxon>
        <taxon>Cionidae</taxon>
        <taxon>Ciona</taxon>
    </lineage>
</organism>
<dbReference type="GeneTree" id="ENSGT00880000139066"/>
<evidence type="ECO:0000313" key="3">
    <source>
        <dbReference type="Ensembl" id="ENSCSAVP00000000615.1"/>
    </source>
</evidence>
<dbReference type="AlphaFoldDB" id="H2Y5L7"/>
<dbReference type="HOGENOM" id="CLU_1081662_0_0_1"/>